<dbReference type="PANTHER" id="PTHR11034">
    <property type="entry name" value="N-MYC DOWNSTREAM REGULATED"/>
    <property type="match status" value="1"/>
</dbReference>
<dbReference type="EnsemblMetazoa" id="XM_022802829">
    <property type="protein sequence ID" value="XP_022658564"/>
    <property type="gene ID" value="LOC111249235"/>
</dbReference>
<evidence type="ECO:0000313" key="3">
    <source>
        <dbReference type="Proteomes" id="UP000594260"/>
    </source>
</evidence>
<accession>A0A7M7JXJ6</accession>
<dbReference type="SUPFAM" id="SSF53474">
    <property type="entry name" value="alpha/beta-Hydrolases"/>
    <property type="match status" value="1"/>
</dbReference>
<dbReference type="EnsemblMetazoa" id="XM_022802823">
    <property type="protein sequence ID" value="XP_022658558"/>
    <property type="gene ID" value="LOC111249235"/>
</dbReference>
<evidence type="ECO:0000256" key="1">
    <source>
        <dbReference type="ARBA" id="ARBA00005598"/>
    </source>
</evidence>
<dbReference type="OMA" id="ISGWTHT"/>
<comment type="similarity">
    <text evidence="1">Belongs to the NDRG family.</text>
</comment>
<dbReference type="RefSeq" id="XP_022658558.1">
    <property type="nucleotide sequence ID" value="XM_022802823.1"/>
</dbReference>
<dbReference type="InParanoid" id="A0A7M7JXJ6"/>
<dbReference type="Pfam" id="PF03096">
    <property type="entry name" value="Ndr"/>
    <property type="match status" value="1"/>
</dbReference>
<dbReference type="InterPro" id="IPR029058">
    <property type="entry name" value="AB_hydrolase_fold"/>
</dbReference>
<proteinExistence type="inferred from homology"/>
<dbReference type="Proteomes" id="UP000594260">
    <property type="component" value="Unplaced"/>
</dbReference>
<dbReference type="RefSeq" id="XP_022658563.1">
    <property type="nucleotide sequence ID" value="XM_022802828.1"/>
</dbReference>
<dbReference type="GeneID" id="111249235"/>
<dbReference type="RefSeq" id="XP_022658561.1">
    <property type="nucleotide sequence ID" value="XM_022802826.1"/>
</dbReference>
<dbReference type="KEGG" id="vde:111249235"/>
<dbReference type="EnsemblMetazoa" id="XM_022802827">
    <property type="protein sequence ID" value="XP_022658562"/>
    <property type="gene ID" value="LOC111249235"/>
</dbReference>
<keyword evidence="3" id="KW-1185">Reference proteome</keyword>
<dbReference type="RefSeq" id="XP_022658564.1">
    <property type="nucleotide sequence ID" value="XM_022802829.1"/>
</dbReference>
<name>A0A7M7JXJ6_VARDE</name>
<dbReference type="RefSeq" id="XP_022658562.1">
    <property type="nucleotide sequence ID" value="XM_022802827.1"/>
</dbReference>
<evidence type="ECO:0000313" key="2">
    <source>
        <dbReference type="EnsemblMetazoa" id="XP_022658560"/>
    </source>
</evidence>
<dbReference type="Gene3D" id="3.40.50.1820">
    <property type="entry name" value="alpha/beta hydrolase"/>
    <property type="match status" value="1"/>
</dbReference>
<dbReference type="RefSeq" id="XP_022658560.1">
    <property type="nucleotide sequence ID" value="XM_022802825.1"/>
</dbReference>
<dbReference type="EnsemblMetazoa" id="XM_022802824">
    <property type="protein sequence ID" value="XP_022658559"/>
    <property type="gene ID" value="LOC111249235"/>
</dbReference>
<dbReference type="EnsemblMetazoa" id="XM_022802826">
    <property type="protein sequence ID" value="XP_022658561"/>
    <property type="gene ID" value="LOC111249235"/>
</dbReference>
<dbReference type="AlphaFoldDB" id="A0A7M7JXJ6"/>
<sequence length="319" mass="35724">MDNSFVENLALFFADVSLVKKQVRKVNTPYGEFTVTIVGDSRSAILVTVHDIALNHNSNFHQFFNEPDMRILMNNFCIVHIDMPGQESGAKALPEGPSTYPTMTELVSGVKYVLAQHGISYFMGLGYGAGAFVLSLLALENPELVSGLVLINANSEAASWADQAYIRTYTTLLTASGFNRGVQEYLRWYHCGRDGVGLPNVLQRFEERILNQNPRNLSGWMEAYSKRPSLGLQRRTSCLETDKRNFRCPVLLAVGQESPHLEETRRMFSQCDPDVVSILELAHCRAPLDECPVKVLEAMLSVMRSVGYRLVKLPEPVNF</sequence>
<reference evidence="2" key="1">
    <citation type="submission" date="2021-01" db="UniProtKB">
        <authorList>
            <consortium name="EnsemblMetazoa"/>
        </authorList>
    </citation>
    <scope>IDENTIFICATION</scope>
</reference>
<dbReference type="InterPro" id="IPR004142">
    <property type="entry name" value="NDRG"/>
</dbReference>
<protein>
    <submittedName>
        <fullName evidence="2">Uncharacterized protein</fullName>
    </submittedName>
</protein>
<dbReference type="RefSeq" id="XP_022658559.1">
    <property type="nucleotide sequence ID" value="XM_022802824.1"/>
</dbReference>
<organism evidence="2 3">
    <name type="scientific">Varroa destructor</name>
    <name type="common">Honeybee mite</name>
    <dbReference type="NCBI Taxonomy" id="109461"/>
    <lineage>
        <taxon>Eukaryota</taxon>
        <taxon>Metazoa</taxon>
        <taxon>Ecdysozoa</taxon>
        <taxon>Arthropoda</taxon>
        <taxon>Chelicerata</taxon>
        <taxon>Arachnida</taxon>
        <taxon>Acari</taxon>
        <taxon>Parasitiformes</taxon>
        <taxon>Mesostigmata</taxon>
        <taxon>Gamasina</taxon>
        <taxon>Dermanyssoidea</taxon>
        <taxon>Varroidae</taxon>
        <taxon>Varroa</taxon>
    </lineage>
</organism>
<dbReference type="EnsemblMetazoa" id="XM_022802825">
    <property type="protein sequence ID" value="XP_022658560"/>
    <property type="gene ID" value="LOC111249235"/>
</dbReference>
<dbReference type="EnsemblMetazoa" id="XM_022802828">
    <property type="protein sequence ID" value="XP_022658563"/>
    <property type="gene ID" value="LOC111249235"/>
</dbReference>